<feature type="transmembrane region" description="Helical" evidence="8">
    <location>
        <begin position="141"/>
        <end position="159"/>
    </location>
</feature>
<reference evidence="10" key="1">
    <citation type="submission" date="2021-01" db="EMBL/GenBank/DDBJ databases">
        <authorList>
            <person name="Corre E."/>
            <person name="Pelletier E."/>
            <person name="Niang G."/>
            <person name="Scheremetjew M."/>
            <person name="Finn R."/>
            <person name="Kale V."/>
            <person name="Holt S."/>
            <person name="Cochrane G."/>
            <person name="Meng A."/>
            <person name="Brown T."/>
            <person name="Cohen L."/>
        </authorList>
    </citation>
    <scope>NUCLEOTIDE SEQUENCE</scope>
    <source>
        <strain evidence="10">SAG 36.94</strain>
    </source>
</reference>
<evidence type="ECO:0000256" key="5">
    <source>
        <dbReference type="ARBA" id="ARBA00022989"/>
    </source>
</evidence>
<organism evidence="10">
    <name type="scientific">Compsopogon caeruleus</name>
    <dbReference type="NCBI Taxonomy" id="31354"/>
    <lineage>
        <taxon>Eukaryota</taxon>
        <taxon>Rhodophyta</taxon>
        <taxon>Compsopogonophyceae</taxon>
        <taxon>Compsopogonales</taxon>
        <taxon>Compsopogonaceae</taxon>
        <taxon>Compsopogon</taxon>
    </lineage>
</organism>
<evidence type="ECO:0000256" key="1">
    <source>
        <dbReference type="ARBA" id="ARBA00004141"/>
    </source>
</evidence>
<dbReference type="Pfam" id="PF00909">
    <property type="entry name" value="Ammonium_transp"/>
    <property type="match status" value="1"/>
</dbReference>
<feature type="transmembrane region" description="Helical" evidence="8">
    <location>
        <begin position="166"/>
        <end position="188"/>
    </location>
</feature>
<evidence type="ECO:0000256" key="2">
    <source>
        <dbReference type="ARBA" id="ARBA00005887"/>
    </source>
</evidence>
<dbReference type="PANTHER" id="PTHR11730">
    <property type="entry name" value="AMMONIUM TRANSPORTER"/>
    <property type="match status" value="1"/>
</dbReference>
<dbReference type="GO" id="GO:0005886">
    <property type="term" value="C:plasma membrane"/>
    <property type="evidence" value="ECO:0007669"/>
    <property type="project" value="UniProtKB-SubCell"/>
</dbReference>
<evidence type="ECO:0000256" key="4">
    <source>
        <dbReference type="ARBA" id="ARBA00022692"/>
    </source>
</evidence>
<comment type="subcellular location">
    <subcellularLocation>
        <location evidence="8">Cell membrane</location>
        <topology evidence="8">Multi-pass membrane protein</topology>
    </subcellularLocation>
    <subcellularLocation>
        <location evidence="1">Membrane</location>
        <topology evidence="1">Multi-pass membrane protein</topology>
    </subcellularLocation>
</comment>
<dbReference type="InterPro" id="IPR024041">
    <property type="entry name" value="NH4_transpt_AmtB-like_dom"/>
</dbReference>
<feature type="transmembrane region" description="Helical" evidence="8">
    <location>
        <begin position="249"/>
        <end position="266"/>
    </location>
</feature>
<feature type="transmembrane region" description="Helical" evidence="8">
    <location>
        <begin position="59"/>
        <end position="83"/>
    </location>
</feature>
<evidence type="ECO:0000259" key="9">
    <source>
        <dbReference type="Pfam" id="PF00909"/>
    </source>
</evidence>
<feature type="transmembrane region" description="Helical" evidence="8">
    <location>
        <begin position="307"/>
        <end position="326"/>
    </location>
</feature>
<dbReference type="GO" id="GO:0008519">
    <property type="term" value="F:ammonium channel activity"/>
    <property type="evidence" value="ECO:0007669"/>
    <property type="project" value="InterPro"/>
</dbReference>
<dbReference type="InterPro" id="IPR029020">
    <property type="entry name" value="Ammonium/urea_transptr"/>
</dbReference>
<gene>
    <name evidence="10" type="ORF">CCAE0312_LOCUS1945</name>
</gene>
<sequence length="524" mass="56032">MRGVRLGTVMASSFRQMSNCTDVNGTYLYNVSTCFPQNLATENAPTTDVELLQTALNSVFISISGYLVFLMQTGFAMLTAGSVRTKNTKNVLIKNFLDACVGAMAWYFFGYAFAFGDKSNEFIGYGNFAMSGLSTSDFHSWFFQWAFAATAATIVSGSVAERTSFYAYLGYAFFLTAFVYPVVVHWAWSTVGWFSTSFGEGSTYLDFAGSGVVHMVGGFAGLVGAIIVGPRLGRFDAEGKVVPMPGHSATLCTLGTFILWFGWYGFNPGSTLGAVSSAISESDLSDFPTLASGELIGPNLTNTFQRAIVTTTLAGAAAGVTTLIAVKFRDHIFDLISCLNGTLAGLVAVTASCAWIEPWAAIVIGIIGAIVYMVAAWLLLKLKIDDPLEAFPIHGACGLWGVLAVGVFVREEYLIEAGYSAKNAGFLYGSGGKQLGIQIACALGIMVWVTTLIGLFFMIFKLAGLLRISAEEELLGNDVSKHGGSAYPEDALANAEIEAQKELDAFRADNFGQDESIAMKDVEV</sequence>
<dbReference type="FunFam" id="1.10.3430.10:FF:000008">
    <property type="entry name" value="Ammonium transporter"/>
    <property type="match status" value="1"/>
</dbReference>
<dbReference type="PROSITE" id="PS01219">
    <property type="entry name" value="AMMONIUM_TRANSP"/>
    <property type="match status" value="1"/>
</dbReference>
<feature type="transmembrane region" description="Helical" evidence="8">
    <location>
        <begin position="95"/>
        <end position="114"/>
    </location>
</feature>
<keyword evidence="6 8" id="KW-0472">Membrane</keyword>
<dbReference type="AlphaFoldDB" id="A0A7S1T8N8"/>
<dbReference type="InterPro" id="IPR018047">
    <property type="entry name" value="Ammonium_transpt_CS"/>
</dbReference>
<comment type="similarity">
    <text evidence="2 8">Belongs to the ammonia transporter channel (TC 1.A.11.2) family.</text>
</comment>
<keyword evidence="4 8" id="KW-0812">Transmembrane</keyword>
<dbReference type="Gene3D" id="1.10.3430.10">
    <property type="entry name" value="Ammonium transporter AmtB like domains"/>
    <property type="match status" value="1"/>
</dbReference>
<name>A0A7S1T8N8_9RHOD</name>
<dbReference type="NCBIfam" id="TIGR00836">
    <property type="entry name" value="amt"/>
    <property type="match status" value="1"/>
</dbReference>
<evidence type="ECO:0000256" key="3">
    <source>
        <dbReference type="ARBA" id="ARBA00022448"/>
    </source>
</evidence>
<feature type="transmembrane region" description="Helical" evidence="8">
    <location>
        <begin position="208"/>
        <end position="228"/>
    </location>
</feature>
<feature type="transmembrane region" description="Helical" evidence="8">
    <location>
        <begin position="358"/>
        <end position="379"/>
    </location>
</feature>
<feature type="transmembrane region" description="Helical" evidence="8">
    <location>
        <begin position="333"/>
        <end position="352"/>
    </location>
</feature>
<dbReference type="GO" id="GO:0097272">
    <property type="term" value="P:ammonium homeostasis"/>
    <property type="evidence" value="ECO:0007669"/>
    <property type="project" value="TreeGrafter"/>
</dbReference>
<dbReference type="PANTHER" id="PTHR11730:SF6">
    <property type="entry name" value="AMMONIUM TRANSPORTER"/>
    <property type="match status" value="1"/>
</dbReference>
<evidence type="ECO:0000313" key="10">
    <source>
        <dbReference type="EMBL" id="CAD9229122.1"/>
    </source>
</evidence>
<dbReference type="SUPFAM" id="SSF111352">
    <property type="entry name" value="Ammonium transporter"/>
    <property type="match status" value="1"/>
</dbReference>
<dbReference type="InterPro" id="IPR001905">
    <property type="entry name" value="Ammonium_transpt"/>
</dbReference>
<evidence type="ECO:0000256" key="8">
    <source>
        <dbReference type="RuleBase" id="RU362002"/>
    </source>
</evidence>
<evidence type="ECO:0000256" key="6">
    <source>
        <dbReference type="ARBA" id="ARBA00023136"/>
    </source>
</evidence>
<accession>A0A7S1T8N8</accession>
<keyword evidence="5 8" id="KW-1133">Transmembrane helix</keyword>
<dbReference type="EMBL" id="HBGH01003570">
    <property type="protein sequence ID" value="CAD9229122.1"/>
    <property type="molecule type" value="Transcribed_RNA"/>
</dbReference>
<keyword evidence="3 8" id="KW-0813">Transport</keyword>
<feature type="domain" description="Ammonium transporter AmtB-like" evidence="9">
    <location>
        <begin position="59"/>
        <end position="487"/>
    </location>
</feature>
<proteinExistence type="inferred from homology"/>
<evidence type="ECO:0000256" key="7">
    <source>
        <dbReference type="ARBA" id="ARBA00023177"/>
    </source>
</evidence>
<feature type="transmembrane region" description="Helical" evidence="8">
    <location>
        <begin position="391"/>
        <end position="409"/>
    </location>
</feature>
<feature type="transmembrane region" description="Helical" evidence="8">
    <location>
        <begin position="435"/>
        <end position="460"/>
    </location>
</feature>
<protein>
    <recommendedName>
        <fullName evidence="8">Ammonium transporter</fullName>
    </recommendedName>
</protein>
<keyword evidence="7 8" id="KW-0924">Ammonia transport</keyword>